<dbReference type="HOGENOM" id="CLU_024840_1_1_3"/>
<dbReference type="Gene3D" id="3.40.50.12710">
    <property type="match status" value="1"/>
</dbReference>
<dbReference type="AlphaFoldDB" id="Q7VBT2"/>
<dbReference type="OrthoDB" id="9794208at2"/>
<dbReference type="GO" id="GO:0035243">
    <property type="term" value="F:protein-arginine omega-N symmetric methyltransferase activity"/>
    <property type="evidence" value="ECO:0007669"/>
    <property type="project" value="TreeGrafter"/>
</dbReference>
<keyword evidence="2" id="KW-0808">Transferase</keyword>
<dbReference type="InterPro" id="IPR038375">
    <property type="entry name" value="NDUFAF7_sf"/>
</dbReference>
<evidence type="ECO:0000313" key="3">
    <source>
        <dbReference type="EMBL" id="AAQ00055.1"/>
    </source>
</evidence>
<proteinExistence type="predicted"/>
<dbReference type="Pfam" id="PF02636">
    <property type="entry name" value="Methyltransf_28"/>
    <property type="match status" value="1"/>
</dbReference>
<dbReference type="STRING" id="167539.Pro_1010"/>
<dbReference type="EMBL" id="AE017126">
    <property type="protein sequence ID" value="AAQ00055.1"/>
    <property type="molecule type" value="Genomic_DNA"/>
</dbReference>
<evidence type="ECO:0000256" key="1">
    <source>
        <dbReference type="ARBA" id="ARBA00022603"/>
    </source>
</evidence>
<name>Q7VBT2_PROMA</name>
<sequence>MEHLPVPCPDWMAAHISDRGGVISFFDFMDLALNDMKNGSYATGKLRIGPKGDFVTSPSLGPEFCDLLASQVVDWVEALLHTDVTSEVISIIDIGPGEGDLLFHLIEALQKKSPSLFKKIKLILIEINEGMKDRQKRRLAPFKDIPICWMSMKELSDVPVKGIMIAHEILDALPVDRVVSNNNKLFMQGVKLSTLNNKHYIEFTNLPLSDSIKNSIIDISNKIDISIPPQNSEEGWSTEWHSCLNNWFKETSLCLTEGPLLIIDYALEANRYYSKSRSEGTIISYSSQVSNSNILEKIGTTDITSHLCLEIIYLLAIKNNWNFVGERKQGLSLLALGLADKLNDLKQIPNSKLGEALTKRENLLRLIDPSCLGDFRWILFNKSSSANSDILQSRFLKEPND</sequence>
<gene>
    <name evidence="3" type="ordered locus">Pro_1010</name>
</gene>
<organism evidence="3 4">
    <name type="scientific">Prochlorococcus marinus (strain SARG / CCMP1375 / SS120)</name>
    <dbReference type="NCBI Taxonomy" id="167539"/>
    <lineage>
        <taxon>Bacteria</taxon>
        <taxon>Bacillati</taxon>
        <taxon>Cyanobacteriota</taxon>
        <taxon>Cyanophyceae</taxon>
        <taxon>Synechococcales</taxon>
        <taxon>Prochlorococcaceae</taxon>
        <taxon>Prochlorococcus</taxon>
    </lineage>
</organism>
<evidence type="ECO:0000313" key="4">
    <source>
        <dbReference type="Proteomes" id="UP000001420"/>
    </source>
</evidence>
<dbReference type="InterPro" id="IPR003788">
    <property type="entry name" value="NDUFAF7"/>
</dbReference>
<dbReference type="SUPFAM" id="SSF53335">
    <property type="entry name" value="S-adenosyl-L-methionine-dependent methyltransferases"/>
    <property type="match status" value="1"/>
</dbReference>
<dbReference type="RefSeq" id="WP_011125162.1">
    <property type="nucleotide sequence ID" value="NC_005042.1"/>
</dbReference>
<dbReference type="Proteomes" id="UP000001420">
    <property type="component" value="Chromosome"/>
</dbReference>
<protein>
    <submittedName>
        <fullName evidence="3">Uncharacterized conserved protein</fullName>
    </submittedName>
</protein>
<dbReference type="eggNOG" id="COG1565">
    <property type="taxonomic scope" value="Bacteria"/>
</dbReference>
<accession>Q7VBT2</accession>
<dbReference type="PANTHER" id="PTHR12049">
    <property type="entry name" value="PROTEIN ARGININE METHYLTRANSFERASE NDUFAF7, MITOCHONDRIAL"/>
    <property type="match status" value="1"/>
</dbReference>
<dbReference type="GO" id="GO:0032259">
    <property type="term" value="P:methylation"/>
    <property type="evidence" value="ECO:0007669"/>
    <property type="project" value="UniProtKB-KW"/>
</dbReference>
<dbReference type="KEGG" id="pma:Pro_1010"/>
<evidence type="ECO:0000256" key="2">
    <source>
        <dbReference type="ARBA" id="ARBA00022679"/>
    </source>
</evidence>
<keyword evidence="1" id="KW-0489">Methyltransferase</keyword>
<keyword evidence="4" id="KW-1185">Reference proteome</keyword>
<dbReference type="InterPro" id="IPR029063">
    <property type="entry name" value="SAM-dependent_MTases_sf"/>
</dbReference>
<dbReference type="PANTHER" id="PTHR12049:SF7">
    <property type="entry name" value="PROTEIN ARGININE METHYLTRANSFERASE NDUFAF7, MITOCHONDRIAL"/>
    <property type="match status" value="1"/>
</dbReference>
<reference evidence="3 4" key="1">
    <citation type="journal article" date="2003" name="Proc. Natl. Acad. Sci. U.S.A.">
        <title>Genome sequence of the cyanobacterium Prochlorococcus marinus SS120, a nearly minimal oxyphototrophic genome.</title>
        <authorList>
            <person name="Dufresne A."/>
            <person name="Salanoubat M."/>
            <person name="Partensky F."/>
            <person name="Artiguenave F."/>
            <person name="Axmann I.M."/>
            <person name="Barbe V."/>
            <person name="Duprat S."/>
            <person name="Galperin M.Y."/>
            <person name="Koonin E.V."/>
            <person name="Le Gall F."/>
            <person name="Makarova K.S."/>
            <person name="Ostrowski M."/>
            <person name="Oztas S."/>
            <person name="Robert C."/>
            <person name="Rogozin I.B."/>
            <person name="Scanlan D.J."/>
            <person name="Tandeau de Marsac N."/>
            <person name="Weissenbach J."/>
            <person name="Wincker P."/>
            <person name="Wolf Y.I."/>
            <person name="Hess W.R."/>
        </authorList>
    </citation>
    <scope>NUCLEOTIDE SEQUENCE [LARGE SCALE GENOMIC DNA]</scope>
    <source>
        <strain evidence="4">SARG / CCMP1375 / SS120</strain>
    </source>
</reference>
<dbReference type="PATRIC" id="fig|167539.5.peg.1061"/>
<dbReference type="EnsemblBacteria" id="AAQ00055">
    <property type="protein sequence ID" value="AAQ00055"/>
    <property type="gene ID" value="Pro_1010"/>
</dbReference>